<dbReference type="EMBL" id="JBHTOF010000018">
    <property type="protein sequence ID" value="MFD1464748.1"/>
    <property type="molecule type" value="Genomic_DNA"/>
</dbReference>
<dbReference type="RefSeq" id="WP_125577343.1">
    <property type="nucleotide sequence ID" value="NZ_JBHTOF010000018.1"/>
</dbReference>
<dbReference type="PANTHER" id="PTHR33221:SF15">
    <property type="entry name" value="HTH-TYPE TRANSCRIPTIONAL REGULATOR YWGB-RELATED"/>
    <property type="match status" value="1"/>
</dbReference>
<dbReference type="Proteomes" id="UP001597244">
    <property type="component" value="Unassembled WGS sequence"/>
</dbReference>
<accession>A0ABW4DLS6</accession>
<name>A0ABW4DLS6_9LACO</name>
<dbReference type="PROSITE" id="PS51197">
    <property type="entry name" value="HTH_RRF2_2"/>
    <property type="match status" value="1"/>
</dbReference>
<dbReference type="PANTHER" id="PTHR33221">
    <property type="entry name" value="WINGED HELIX-TURN-HELIX TRANSCRIPTIONAL REGULATOR, RRF2 FAMILY"/>
    <property type="match status" value="1"/>
</dbReference>
<protein>
    <submittedName>
        <fullName evidence="1">Rrf2 family transcriptional regulator</fullName>
    </submittedName>
</protein>
<dbReference type="InterPro" id="IPR036388">
    <property type="entry name" value="WH-like_DNA-bd_sf"/>
</dbReference>
<dbReference type="InterPro" id="IPR036390">
    <property type="entry name" value="WH_DNA-bd_sf"/>
</dbReference>
<organism evidence="1 2">
    <name type="scientific">Lapidilactobacillus mulanensis</name>
    <dbReference type="NCBI Taxonomy" id="2485999"/>
    <lineage>
        <taxon>Bacteria</taxon>
        <taxon>Bacillati</taxon>
        <taxon>Bacillota</taxon>
        <taxon>Bacilli</taxon>
        <taxon>Lactobacillales</taxon>
        <taxon>Lactobacillaceae</taxon>
        <taxon>Lapidilactobacillus</taxon>
    </lineage>
</organism>
<dbReference type="Gene3D" id="1.10.10.10">
    <property type="entry name" value="Winged helix-like DNA-binding domain superfamily/Winged helix DNA-binding domain"/>
    <property type="match status" value="1"/>
</dbReference>
<dbReference type="SUPFAM" id="SSF46785">
    <property type="entry name" value="Winged helix' DNA-binding domain"/>
    <property type="match status" value="1"/>
</dbReference>
<dbReference type="InterPro" id="IPR000944">
    <property type="entry name" value="Tscrpt_reg_Rrf2"/>
</dbReference>
<dbReference type="Pfam" id="PF02082">
    <property type="entry name" value="Rrf2"/>
    <property type="match status" value="1"/>
</dbReference>
<sequence>MKYSHRLSDAIHILVFVVINADGDLSSQSIADSIQSNPSLVRRLMSRLVKAELLVSRPGRVAPHLARPANTITLLEIYRATEDNQELLHLDRETNPRYMVGRLIQDTLASTYSEIQAAAEAKMAQISLQDIVDDLLLRNDQERKQTRGIDDRDRI</sequence>
<comment type="caution">
    <text evidence="1">The sequence shown here is derived from an EMBL/GenBank/DDBJ whole genome shotgun (WGS) entry which is preliminary data.</text>
</comment>
<reference evidence="2" key="1">
    <citation type="journal article" date="2019" name="Int. J. Syst. Evol. Microbiol.">
        <title>The Global Catalogue of Microorganisms (GCM) 10K type strain sequencing project: providing services to taxonomists for standard genome sequencing and annotation.</title>
        <authorList>
            <consortium name="The Broad Institute Genomics Platform"/>
            <consortium name="The Broad Institute Genome Sequencing Center for Infectious Disease"/>
            <person name="Wu L."/>
            <person name="Ma J."/>
        </authorList>
    </citation>
    <scope>NUCLEOTIDE SEQUENCE [LARGE SCALE GENOMIC DNA]</scope>
    <source>
        <strain evidence="2">CCM 8951</strain>
    </source>
</reference>
<evidence type="ECO:0000313" key="1">
    <source>
        <dbReference type="EMBL" id="MFD1464748.1"/>
    </source>
</evidence>
<keyword evidence="2" id="KW-1185">Reference proteome</keyword>
<proteinExistence type="predicted"/>
<gene>
    <name evidence="1" type="ORF">ACFQ4L_01400</name>
</gene>
<evidence type="ECO:0000313" key="2">
    <source>
        <dbReference type="Proteomes" id="UP001597244"/>
    </source>
</evidence>